<keyword evidence="2" id="KW-1185">Reference proteome</keyword>
<dbReference type="AlphaFoldDB" id="A0A0J7KG35"/>
<comment type="caution">
    <text evidence="1">The sequence shown here is derived from an EMBL/GenBank/DDBJ whole genome shotgun (WGS) entry which is preliminary data.</text>
</comment>
<gene>
    <name evidence="1" type="ORF">RF55_11146</name>
</gene>
<dbReference type="PANTHER" id="PTHR11439">
    <property type="entry name" value="GAG-POL-RELATED RETROTRANSPOSON"/>
    <property type="match status" value="1"/>
</dbReference>
<dbReference type="CDD" id="cd09272">
    <property type="entry name" value="RNase_HI_RT_Ty1"/>
    <property type="match status" value="1"/>
</dbReference>
<dbReference type="PANTHER" id="PTHR11439:SF483">
    <property type="entry name" value="PEPTIDE SYNTHASE GLIP-LIKE, PUTATIVE (AFU_ORTHOLOGUE AFUA_3G12920)-RELATED"/>
    <property type="match status" value="1"/>
</dbReference>
<evidence type="ECO:0000313" key="1">
    <source>
        <dbReference type="EMBL" id="KMQ89242.1"/>
    </source>
</evidence>
<evidence type="ECO:0000313" key="2">
    <source>
        <dbReference type="Proteomes" id="UP000036403"/>
    </source>
</evidence>
<protein>
    <submittedName>
        <fullName evidence="1">Gag-pol polyprotein</fullName>
    </submittedName>
</protein>
<dbReference type="OrthoDB" id="7969581at2759"/>
<dbReference type="Proteomes" id="UP000036403">
    <property type="component" value="Unassembled WGS sequence"/>
</dbReference>
<sequence>MKDMEQATNCSGLHITYEVGAISLDQSNYIQEIMERFNMSDCKPSKSPSDPNQKLSLSMCANNEEEHRELQNVPYQEAVGSLLYLTQGTRPDIAFAVNDIGPQMWTRDVRALVIFKLSNGAISWSSKRQQAVALSSIEAKYLALSFIVQEAIWLKSLGRELDSDLEATTIKIGYDNLSALALATTEIQSSIKTY</sequence>
<name>A0A0J7KG35_LASNI</name>
<dbReference type="PaxDb" id="67767-A0A0J7KG35"/>
<reference evidence="1 2" key="1">
    <citation type="submission" date="2015-04" db="EMBL/GenBank/DDBJ databases">
        <title>Lasius niger genome sequencing.</title>
        <authorList>
            <person name="Konorov E.A."/>
            <person name="Nikitin M.A."/>
            <person name="Kirill M.V."/>
            <person name="Chang P."/>
        </authorList>
    </citation>
    <scope>NUCLEOTIDE SEQUENCE [LARGE SCALE GENOMIC DNA]</scope>
    <source>
        <tissue evidence="1">Whole</tissue>
    </source>
</reference>
<accession>A0A0J7KG35</accession>
<dbReference type="STRING" id="67767.A0A0J7KG35"/>
<organism evidence="1 2">
    <name type="scientific">Lasius niger</name>
    <name type="common">Black garden ant</name>
    <dbReference type="NCBI Taxonomy" id="67767"/>
    <lineage>
        <taxon>Eukaryota</taxon>
        <taxon>Metazoa</taxon>
        <taxon>Ecdysozoa</taxon>
        <taxon>Arthropoda</taxon>
        <taxon>Hexapoda</taxon>
        <taxon>Insecta</taxon>
        <taxon>Pterygota</taxon>
        <taxon>Neoptera</taxon>
        <taxon>Endopterygota</taxon>
        <taxon>Hymenoptera</taxon>
        <taxon>Apocrita</taxon>
        <taxon>Aculeata</taxon>
        <taxon>Formicoidea</taxon>
        <taxon>Formicidae</taxon>
        <taxon>Formicinae</taxon>
        <taxon>Lasius</taxon>
        <taxon>Lasius</taxon>
    </lineage>
</organism>
<proteinExistence type="predicted"/>
<dbReference type="EMBL" id="LBMM01007997">
    <property type="protein sequence ID" value="KMQ89242.1"/>
    <property type="molecule type" value="Genomic_DNA"/>
</dbReference>